<evidence type="ECO:0000259" key="12">
    <source>
        <dbReference type="Pfam" id="PF03007"/>
    </source>
</evidence>
<name>A0A2R6RGE5_ACTCC</name>
<dbReference type="GO" id="GO:0047196">
    <property type="term" value="F:long-chain-alcohol O-fatty-acyltransferase activity"/>
    <property type="evidence" value="ECO:0007669"/>
    <property type="project" value="UniProtKB-EC"/>
</dbReference>
<comment type="catalytic activity">
    <reaction evidence="10">
        <text>an acyl-CoA + a 1,2-diacyl-sn-glycerol = a triacyl-sn-glycerol + CoA</text>
        <dbReference type="Rhea" id="RHEA:10868"/>
        <dbReference type="ChEBI" id="CHEBI:17815"/>
        <dbReference type="ChEBI" id="CHEBI:57287"/>
        <dbReference type="ChEBI" id="CHEBI:58342"/>
        <dbReference type="ChEBI" id="CHEBI:64615"/>
        <dbReference type="EC" id="2.3.1.20"/>
    </reaction>
</comment>
<feature type="domain" description="O-acyltransferase WSD1 C-terminal" evidence="13">
    <location>
        <begin position="334"/>
        <end position="478"/>
    </location>
</feature>
<dbReference type="Pfam" id="PF03007">
    <property type="entry name" value="WS_DGAT_cat"/>
    <property type="match status" value="1"/>
</dbReference>
<comment type="similarity">
    <text evidence="8">In the N-terminal section; belongs to the long-chain O-acyltransferase family.</text>
</comment>
<dbReference type="AlphaFoldDB" id="A0A2R6RGE5"/>
<dbReference type="GO" id="GO:0005789">
    <property type="term" value="C:endoplasmic reticulum membrane"/>
    <property type="evidence" value="ECO:0007669"/>
    <property type="project" value="UniProtKB-SubCell"/>
</dbReference>
<accession>A0A2R6RGE5</accession>
<dbReference type="GO" id="GO:0005886">
    <property type="term" value="C:plasma membrane"/>
    <property type="evidence" value="ECO:0007669"/>
    <property type="project" value="UniProtKB-SubCell"/>
</dbReference>
<dbReference type="Gramene" id="PSS29081">
    <property type="protein sequence ID" value="PSS29081"/>
    <property type="gene ID" value="CEY00_Acc06578"/>
</dbReference>
<dbReference type="OMA" id="MIHVISY"/>
<evidence type="ECO:0000313" key="14">
    <source>
        <dbReference type="EMBL" id="PSS29081.1"/>
    </source>
</evidence>
<comment type="pathway">
    <text evidence="3">Glycerolipid metabolism; triacylglycerol biosynthesis.</text>
</comment>
<evidence type="ECO:0000256" key="2">
    <source>
        <dbReference type="ARBA" id="ARBA00004586"/>
    </source>
</evidence>
<evidence type="ECO:0000256" key="7">
    <source>
        <dbReference type="ARBA" id="ARBA00023315"/>
    </source>
</evidence>
<dbReference type="InterPro" id="IPR009721">
    <property type="entry name" value="O-acyltransferase_WSD1_C"/>
</dbReference>
<evidence type="ECO:0000256" key="3">
    <source>
        <dbReference type="ARBA" id="ARBA00004771"/>
    </source>
</evidence>
<dbReference type="STRING" id="1590841.A0A2R6RGE5"/>
<evidence type="ECO:0000256" key="11">
    <source>
        <dbReference type="SAM" id="Phobius"/>
    </source>
</evidence>
<keyword evidence="7 14" id="KW-0012">Acyltransferase</keyword>
<dbReference type="InterPro" id="IPR004255">
    <property type="entry name" value="O-acyltransferase_WSD1_N"/>
</dbReference>
<dbReference type="InterPro" id="IPR045034">
    <property type="entry name" value="O-acyltransferase_WSD1-like"/>
</dbReference>
<keyword evidence="15" id="KW-1185">Reference proteome</keyword>
<keyword evidence="11" id="KW-1133">Transmembrane helix</keyword>
<sequence>MDALPTYRALKPIKTGRDGGNDEERQPLSPMARLFHEPGSNVYIVGIFGSKTKIYPDVAKASLVNSLLKHPRFSSLQVLDEDTGEIKWVATEVNLDDHVVVPEVESNMESPDKFVEDYISNLTKPKLDKSKPLWDLHLLNIKTSESEGIIVYRVHHSIGDGMSIMSLLLACSRKVSDPMALPTIPEMKKSSPMKAIGFWSALQVIWNTVVGVFLFVGTTLFLKDTETPIKGPPGVENNPRRIIKLTTSLDDVKLVKNAMNATINDVVLGVTQAGLSRYLNRRYGERENDKGPMKWKNYLPKNIRLRATFFVNIRPSAGIQDLVAMMEKGSPARWGNEIGYVLLPFTIGLREDPLDYIHQAKAAINRKKASLESLFSYIFTKFLIKVFGSKVAGYLNYKIFSNTTLWFSNVPGTEDEIAYCGHELAYYAPTCCGQPNALMIHVISYTNKLIFVISADEGTIPDPHQLSEDLEESLKLIKAAVLARQQINGPARL</sequence>
<evidence type="ECO:0000256" key="5">
    <source>
        <dbReference type="ARBA" id="ARBA00022679"/>
    </source>
</evidence>
<comment type="caution">
    <text evidence="14">The sequence shown here is derived from an EMBL/GenBank/DDBJ whole genome shotgun (WGS) entry which is preliminary data.</text>
</comment>
<feature type="transmembrane region" description="Helical" evidence="11">
    <location>
        <begin position="196"/>
        <end position="222"/>
    </location>
</feature>
<keyword evidence="5 14" id="KW-0808">Transferase</keyword>
<protein>
    <submittedName>
        <fullName evidence="14">O-acyltransferase</fullName>
    </submittedName>
</protein>
<evidence type="ECO:0000256" key="9">
    <source>
        <dbReference type="ARBA" id="ARBA00047604"/>
    </source>
</evidence>
<evidence type="ECO:0000256" key="8">
    <source>
        <dbReference type="ARBA" id="ARBA00024360"/>
    </source>
</evidence>
<organism evidence="14 15">
    <name type="scientific">Actinidia chinensis var. chinensis</name>
    <name type="common">Chinese soft-hair kiwi</name>
    <dbReference type="NCBI Taxonomy" id="1590841"/>
    <lineage>
        <taxon>Eukaryota</taxon>
        <taxon>Viridiplantae</taxon>
        <taxon>Streptophyta</taxon>
        <taxon>Embryophyta</taxon>
        <taxon>Tracheophyta</taxon>
        <taxon>Spermatophyta</taxon>
        <taxon>Magnoliopsida</taxon>
        <taxon>eudicotyledons</taxon>
        <taxon>Gunneridae</taxon>
        <taxon>Pentapetalae</taxon>
        <taxon>asterids</taxon>
        <taxon>Ericales</taxon>
        <taxon>Actinidiaceae</taxon>
        <taxon>Actinidia</taxon>
    </lineage>
</organism>
<reference evidence="14 15" key="1">
    <citation type="submission" date="2017-07" db="EMBL/GenBank/DDBJ databases">
        <title>An improved, manually edited Actinidia chinensis var. chinensis (kiwifruit) genome highlights the challenges associated with draft genomes and gene prediction in plants.</title>
        <authorList>
            <person name="Pilkington S."/>
            <person name="Crowhurst R."/>
            <person name="Hilario E."/>
            <person name="Nardozza S."/>
            <person name="Fraser L."/>
            <person name="Peng Y."/>
            <person name="Gunaseelan K."/>
            <person name="Simpson R."/>
            <person name="Tahir J."/>
            <person name="Deroles S."/>
            <person name="Templeton K."/>
            <person name="Luo Z."/>
            <person name="Davy M."/>
            <person name="Cheng C."/>
            <person name="Mcneilage M."/>
            <person name="Scaglione D."/>
            <person name="Liu Y."/>
            <person name="Zhang Q."/>
            <person name="Datson P."/>
            <person name="De Silva N."/>
            <person name="Gardiner S."/>
            <person name="Bassett H."/>
            <person name="Chagne D."/>
            <person name="Mccallum J."/>
            <person name="Dzierzon H."/>
            <person name="Deng C."/>
            <person name="Wang Y.-Y."/>
            <person name="Barron N."/>
            <person name="Manako K."/>
            <person name="Bowen J."/>
            <person name="Foster T."/>
            <person name="Erridge Z."/>
            <person name="Tiffin H."/>
            <person name="Waite C."/>
            <person name="Davies K."/>
            <person name="Grierson E."/>
            <person name="Laing W."/>
            <person name="Kirk R."/>
            <person name="Chen X."/>
            <person name="Wood M."/>
            <person name="Montefiori M."/>
            <person name="Brummell D."/>
            <person name="Schwinn K."/>
            <person name="Catanach A."/>
            <person name="Fullerton C."/>
            <person name="Li D."/>
            <person name="Meiyalaghan S."/>
            <person name="Nieuwenhuizen N."/>
            <person name="Read N."/>
            <person name="Prakash R."/>
            <person name="Hunter D."/>
            <person name="Zhang H."/>
            <person name="Mckenzie M."/>
            <person name="Knabel M."/>
            <person name="Harris A."/>
            <person name="Allan A."/>
            <person name="Chen A."/>
            <person name="Janssen B."/>
            <person name="Plunkett B."/>
            <person name="Dwamena C."/>
            <person name="Voogd C."/>
            <person name="Leif D."/>
            <person name="Lafferty D."/>
            <person name="Souleyre E."/>
            <person name="Varkonyi-Gasic E."/>
            <person name="Gambi F."/>
            <person name="Hanley J."/>
            <person name="Yao J.-L."/>
            <person name="Cheung J."/>
            <person name="David K."/>
            <person name="Warren B."/>
            <person name="Marsh K."/>
            <person name="Snowden K."/>
            <person name="Lin-Wang K."/>
            <person name="Brian L."/>
            <person name="Martinez-Sanchez M."/>
            <person name="Wang M."/>
            <person name="Ileperuma N."/>
            <person name="Macnee N."/>
            <person name="Campin R."/>
            <person name="Mcatee P."/>
            <person name="Drummond R."/>
            <person name="Espley R."/>
            <person name="Ireland H."/>
            <person name="Wu R."/>
            <person name="Atkinson R."/>
            <person name="Karunairetnam S."/>
            <person name="Bulley S."/>
            <person name="Chunkath S."/>
            <person name="Hanley Z."/>
            <person name="Storey R."/>
            <person name="Thrimawithana A."/>
            <person name="Thomson S."/>
            <person name="David C."/>
            <person name="Testolin R."/>
        </authorList>
    </citation>
    <scope>NUCLEOTIDE SEQUENCE [LARGE SCALE GENOMIC DNA]</scope>
    <source>
        <strain evidence="15">cv. Red5</strain>
        <tissue evidence="14">Young leaf</tissue>
    </source>
</reference>
<feature type="domain" description="O-acyltransferase WSD1-like N-terminal" evidence="12">
    <location>
        <begin position="63"/>
        <end position="267"/>
    </location>
</feature>
<dbReference type="FunCoup" id="A0A2R6RGE5">
    <property type="interactions" value="12"/>
</dbReference>
<evidence type="ECO:0000256" key="10">
    <source>
        <dbReference type="ARBA" id="ARBA00048109"/>
    </source>
</evidence>
<comment type="pathway">
    <text evidence="4">Lipid metabolism.</text>
</comment>
<dbReference type="EMBL" id="NKQK01000006">
    <property type="protein sequence ID" value="PSS29081.1"/>
    <property type="molecule type" value="Genomic_DNA"/>
</dbReference>
<dbReference type="PANTHER" id="PTHR31650:SF74">
    <property type="entry name" value="O-ACYLTRANSFERASE WSD1-LIKE"/>
    <property type="match status" value="1"/>
</dbReference>
<keyword evidence="11" id="KW-0472">Membrane</keyword>
<dbReference type="GO" id="GO:0004144">
    <property type="term" value="F:diacylglycerol O-acyltransferase activity"/>
    <property type="evidence" value="ECO:0007669"/>
    <property type="project" value="UniProtKB-EC"/>
</dbReference>
<dbReference type="Pfam" id="PF06974">
    <property type="entry name" value="WS_DGAT_C"/>
    <property type="match status" value="1"/>
</dbReference>
<dbReference type="GO" id="GO:0019432">
    <property type="term" value="P:triglyceride biosynthetic process"/>
    <property type="evidence" value="ECO:0007669"/>
    <property type="project" value="UniProtKB-UniPathway"/>
</dbReference>
<dbReference type="UniPathway" id="UPA00282"/>
<dbReference type="InParanoid" id="A0A2R6RGE5"/>
<gene>
    <name evidence="14" type="ORF">CEY00_Acc06578</name>
</gene>
<keyword evidence="11" id="KW-0812">Transmembrane</keyword>
<dbReference type="OrthoDB" id="619536at2759"/>
<keyword evidence="6" id="KW-0256">Endoplasmic reticulum</keyword>
<evidence type="ECO:0000256" key="6">
    <source>
        <dbReference type="ARBA" id="ARBA00022824"/>
    </source>
</evidence>
<evidence type="ECO:0000256" key="4">
    <source>
        <dbReference type="ARBA" id="ARBA00005189"/>
    </source>
</evidence>
<dbReference type="PANTHER" id="PTHR31650">
    <property type="entry name" value="O-ACYLTRANSFERASE (WSD1-LIKE) FAMILY PROTEIN"/>
    <property type="match status" value="1"/>
</dbReference>
<dbReference type="Proteomes" id="UP000241394">
    <property type="component" value="Chromosome LG6"/>
</dbReference>
<evidence type="ECO:0000313" key="15">
    <source>
        <dbReference type="Proteomes" id="UP000241394"/>
    </source>
</evidence>
<comment type="subcellular location">
    <subcellularLocation>
        <location evidence="1">Cell membrane</location>
        <topology evidence="1">Single-pass membrane protein</topology>
    </subcellularLocation>
    <subcellularLocation>
        <location evidence="2">Endoplasmic reticulum membrane</location>
    </subcellularLocation>
</comment>
<evidence type="ECO:0000256" key="1">
    <source>
        <dbReference type="ARBA" id="ARBA00004162"/>
    </source>
</evidence>
<dbReference type="SUPFAM" id="SSF52777">
    <property type="entry name" value="CoA-dependent acyltransferases"/>
    <property type="match status" value="1"/>
</dbReference>
<comment type="catalytic activity">
    <reaction evidence="9">
        <text>a long chain fatty alcohol + a fatty acyl-CoA = a long-chain alcohol wax ester + CoA</text>
        <dbReference type="Rhea" id="RHEA:38443"/>
        <dbReference type="ChEBI" id="CHEBI:17135"/>
        <dbReference type="ChEBI" id="CHEBI:57287"/>
        <dbReference type="ChEBI" id="CHEBI:77636"/>
        <dbReference type="ChEBI" id="CHEBI:235323"/>
        <dbReference type="EC" id="2.3.1.75"/>
    </reaction>
</comment>
<evidence type="ECO:0000259" key="13">
    <source>
        <dbReference type="Pfam" id="PF06974"/>
    </source>
</evidence>
<proteinExistence type="inferred from homology"/>
<reference evidence="15" key="2">
    <citation type="journal article" date="2018" name="BMC Genomics">
        <title>A manually annotated Actinidia chinensis var. chinensis (kiwifruit) genome highlights the challenges associated with draft genomes and gene prediction in plants.</title>
        <authorList>
            <person name="Pilkington S.M."/>
            <person name="Crowhurst R."/>
            <person name="Hilario E."/>
            <person name="Nardozza S."/>
            <person name="Fraser L."/>
            <person name="Peng Y."/>
            <person name="Gunaseelan K."/>
            <person name="Simpson R."/>
            <person name="Tahir J."/>
            <person name="Deroles S.C."/>
            <person name="Templeton K."/>
            <person name="Luo Z."/>
            <person name="Davy M."/>
            <person name="Cheng C."/>
            <person name="McNeilage M."/>
            <person name="Scaglione D."/>
            <person name="Liu Y."/>
            <person name="Zhang Q."/>
            <person name="Datson P."/>
            <person name="De Silva N."/>
            <person name="Gardiner S.E."/>
            <person name="Bassett H."/>
            <person name="Chagne D."/>
            <person name="McCallum J."/>
            <person name="Dzierzon H."/>
            <person name="Deng C."/>
            <person name="Wang Y.Y."/>
            <person name="Barron L."/>
            <person name="Manako K."/>
            <person name="Bowen J."/>
            <person name="Foster T.M."/>
            <person name="Erridge Z.A."/>
            <person name="Tiffin H."/>
            <person name="Waite C.N."/>
            <person name="Davies K.M."/>
            <person name="Grierson E.P."/>
            <person name="Laing W.A."/>
            <person name="Kirk R."/>
            <person name="Chen X."/>
            <person name="Wood M."/>
            <person name="Montefiori M."/>
            <person name="Brummell D.A."/>
            <person name="Schwinn K.E."/>
            <person name="Catanach A."/>
            <person name="Fullerton C."/>
            <person name="Li D."/>
            <person name="Meiyalaghan S."/>
            <person name="Nieuwenhuizen N."/>
            <person name="Read N."/>
            <person name="Prakash R."/>
            <person name="Hunter D."/>
            <person name="Zhang H."/>
            <person name="McKenzie M."/>
            <person name="Knabel M."/>
            <person name="Harris A."/>
            <person name="Allan A.C."/>
            <person name="Gleave A."/>
            <person name="Chen A."/>
            <person name="Janssen B.J."/>
            <person name="Plunkett B."/>
            <person name="Ampomah-Dwamena C."/>
            <person name="Voogd C."/>
            <person name="Leif D."/>
            <person name="Lafferty D."/>
            <person name="Souleyre E.J.F."/>
            <person name="Varkonyi-Gasic E."/>
            <person name="Gambi F."/>
            <person name="Hanley J."/>
            <person name="Yao J.L."/>
            <person name="Cheung J."/>
            <person name="David K.M."/>
            <person name="Warren B."/>
            <person name="Marsh K."/>
            <person name="Snowden K.C."/>
            <person name="Lin-Wang K."/>
            <person name="Brian L."/>
            <person name="Martinez-Sanchez M."/>
            <person name="Wang M."/>
            <person name="Ileperuma N."/>
            <person name="Macnee N."/>
            <person name="Campin R."/>
            <person name="McAtee P."/>
            <person name="Drummond R.S.M."/>
            <person name="Espley R.V."/>
            <person name="Ireland H.S."/>
            <person name="Wu R."/>
            <person name="Atkinson R.G."/>
            <person name="Karunairetnam S."/>
            <person name="Bulley S."/>
            <person name="Chunkath S."/>
            <person name="Hanley Z."/>
            <person name="Storey R."/>
            <person name="Thrimawithana A.H."/>
            <person name="Thomson S."/>
            <person name="David C."/>
            <person name="Testolin R."/>
            <person name="Huang H."/>
            <person name="Hellens R.P."/>
            <person name="Schaffer R.J."/>
        </authorList>
    </citation>
    <scope>NUCLEOTIDE SEQUENCE [LARGE SCALE GENOMIC DNA]</scope>
    <source>
        <strain evidence="15">cv. Red5</strain>
    </source>
</reference>